<evidence type="ECO:0000313" key="2">
    <source>
        <dbReference type="EMBL" id="KHN72322.1"/>
    </source>
</evidence>
<accession>A0A0B2UT95</accession>
<protein>
    <submittedName>
        <fullName evidence="2">Uncharacterized protein</fullName>
    </submittedName>
</protein>
<keyword evidence="3" id="KW-1185">Reference proteome</keyword>
<dbReference type="AlphaFoldDB" id="A0A0B2UT95"/>
<comment type="caution">
    <text evidence="2">The sequence shown here is derived from an EMBL/GenBank/DDBJ whole genome shotgun (WGS) entry which is preliminary data.</text>
</comment>
<name>A0A0B2UT95_TOXCA</name>
<keyword evidence="1" id="KW-0732">Signal</keyword>
<feature type="signal peptide" evidence="1">
    <location>
        <begin position="1"/>
        <end position="23"/>
    </location>
</feature>
<evidence type="ECO:0000256" key="1">
    <source>
        <dbReference type="SAM" id="SignalP"/>
    </source>
</evidence>
<sequence>MRTAMQSLLDFALLAAIVHFSYAHSVQALPYASPTYDRIASMMGVRTKALRSSDSESKRMVQHYFSLMNDLAERNALRKLGDKSTAHVFPNEETKITHALYRLKDFDLQETLCTKLRMC</sequence>
<dbReference type="EMBL" id="JPKZ01003266">
    <property type="protein sequence ID" value="KHN72322.1"/>
    <property type="molecule type" value="Genomic_DNA"/>
</dbReference>
<proteinExistence type="predicted"/>
<feature type="chain" id="PRO_5002077576" evidence="1">
    <location>
        <begin position="24"/>
        <end position="119"/>
    </location>
</feature>
<reference evidence="2 3" key="1">
    <citation type="submission" date="2014-11" db="EMBL/GenBank/DDBJ databases">
        <title>Genetic blueprint of the zoonotic pathogen Toxocara canis.</title>
        <authorList>
            <person name="Zhu X.-Q."/>
            <person name="Korhonen P.K."/>
            <person name="Cai H."/>
            <person name="Young N.D."/>
            <person name="Nejsum P."/>
            <person name="von Samson-Himmelstjerna G."/>
            <person name="Boag P.R."/>
            <person name="Tan P."/>
            <person name="Li Q."/>
            <person name="Min J."/>
            <person name="Yang Y."/>
            <person name="Wang X."/>
            <person name="Fang X."/>
            <person name="Hall R.S."/>
            <person name="Hofmann A."/>
            <person name="Sternberg P.W."/>
            <person name="Jex A.R."/>
            <person name="Gasser R.B."/>
        </authorList>
    </citation>
    <scope>NUCLEOTIDE SEQUENCE [LARGE SCALE GENOMIC DNA]</scope>
    <source>
        <strain evidence="2">PN_DK_2014</strain>
    </source>
</reference>
<organism evidence="2 3">
    <name type="scientific">Toxocara canis</name>
    <name type="common">Canine roundworm</name>
    <dbReference type="NCBI Taxonomy" id="6265"/>
    <lineage>
        <taxon>Eukaryota</taxon>
        <taxon>Metazoa</taxon>
        <taxon>Ecdysozoa</taxon>
        <taxon>Nematoda</taxon>
        <taxon>Chromadorea</taxon>
        <taxon>Rhabditida</taxon>
        <taxon>Spirurina</taxon>
        <taxon>Ascaridomorpha</taxon>
        <taxon>Ascaridoidea</taxon>
        <taxon>Toxocaridae</taxon>
        <taxon>Toxocara</taxon>
    </lineage>
</organism>
<evidence type="ECO:0000313" key="3">
    <source>
        <dbReference type="Proteomes" id="UP000031036"/>
    </source>
</evidence>
<gene>
    <name evidence="2" type="ORF">Tcan_12114</name>
</gene>
<dbReference type="Proteomes" id="UP000031036">
    <property type="component" value="Unassembled WGS sequence"/>
</dbReference>